<name>A0A7C3IF81_9SPIR</name>
<dbReference type="AlphaFoldDB" id="A0A7C3IF81"/>
<feature type="transmembrane region" description="Helical" evidence="1">
    <location>
        <begin position="109"/>
        <end position="128"/>
    </location>
</feature>
<organism evidence="2">
    <name type="scientific">Gracilinema caldarium</name>
    <dbReference type="NCBI Taxonomy" id="215591"/>
    <lineage>
        <taxon>Bacteria</taxon>
        <taxon>Pseudomonadati</taxon>
        <taxon>Spirochaetota</taxon>
        <taxon>Spirochaetia</taxon>
        <taxon>Spirochaetales</taxon>
        <taxon>Breznakiellaceae</taxon>
        <taxon>Gracilinema</taxon>
    </lineage>
</organism>
<accession>A0A7C3IF81</accession>
<reference evidence="2" key="1">
    <citation type="journal article" date="2020" name="mSystems">
        <title>Genome- and Community-Level Interaction Insights into Carbon Utilization and Element Cycling Functions of Hydrothermarchaeota in Hydrothermal Sediment.</title>
        <authorList>
            <person name="Zhou Z."/>
            <person name="Liu Y."/>
            <person name="Xu W."/>
            <person name="Pan J."/>
            <person name="Luo Z.H."/>
            <person name="Li M."/>
        </authorList>
    </citation>
    <scope>NUCLEOTIDE SEQUENCE [LARGE SCALE GENOMIC DNA]</scope>
    <source>
        <strain evidence="2">SpSt-503</strain>
    </source>
</reference>
<dbReference type="EMBL" id="DSVL01000374">
    <property type="protein sequence ID" value="HFH30263.1"/>
    <property type="molecule type" value="Genomic_DNA"/>
</dbReference>
<feature type="transmembrane region" description="Helical" evidence="1">
    <location>
        <begin position="184"/>
        <end position="202"/>
    </location>
</feature>
<feature type="transmembrane region" description="Helical" evidence="1">
    <location>
        <begin position="29"/>
        <end position="47"/>
    </location>
</feature>
<sequence>MKRTLFYIWYILWPLIPLYFYLAGSGLALNQYTLSVALGVFAFVWLSNQFILAAKPAFLTSILGTKGLLSLHSTMPVIIIVMAGLHRILKVAYGFNPDSFQAFFGGFAWWLYAMVIIFTLFFMANTNLMKVSFIKRFKELVYAKTFINYKRARLFHNITVLGAFVLMIHMALASSSQFSQNPWGLSFLILWMLFSLALYLRYRLRGRTA</sequence>
<feature type="transmembrane region" description="Helical" evidence="1">
    <location>
        <begin position="154"/>
        <end position="172"/>
    </location>
</feature>
<comment type="caution">
    <text evidence="2">The sequence shown here is derived from an EMBL/GenBank/DDBJ whole genome shotgun (WGS) entry which is preliminary data.</text>
</comment>
<feature type="transmembrane region" description="Helical" evidence="1">
    <location>
        <begin position="68"/>
        <end position="89"/>
    </location>
</feature>
<evidence type="ECO:0000313" key="2">
    <source>
        <dbReference type="EMBL" id="HFH30263.1"/>
    </source>
</evidence>
<proteinExistence type="predicted"/>
<feature type="transmembrane region" description="Helical" evidence="1">
    <location>
        <begin position="7"/>
        <end position="23"/>
    </location>
</feature>
<protein>
    <submittedName>
        <fullName evidence="2">Uncharacterized protein</fullName>
    </submittedName>
</protein>
<evidence type="ECO:0000256" key="1">
    <source>
        <dbReference type="SAM" id="Phobius"/>
    </source>
</evidence>
<keyword evidence="1" id="KW-0472">Membrane</keyword>
<gene>
    <name evidence="2" type="ORF">ENS59_12285</name>
</gene>
<keyword evidence="1" id="KW-0812">Transmembrane</keyword>
<keyword evidence="1" id="KW-1133">Transmembrane helix</keyword>